<dbReference type="InterPro" id="IPR023840">
    <property type="entry name" value="T7SS_Rv3446c"/>
</dbReference>
<dbReference type="AlphaFoldDB" id="A0A0D1LAM1"/>
<keyword evidence="2" id="KW-1185">Reference proteome</keyword>
<dbReference type="PATRIC" id="fig|280871.6.peg.4143"/>
<dbReference type="OrthoDB" id="4760221at2"/>
<evidence type="ECO:0008006" key="3">
    <source>
        <dbReference type="Google" id="ProtNLM"/>
    </source>
</evidence>
<name>A0A0D1LAM1_9MYCO</name>
<gene>
    <name evidence="1" type="ORF">TL10_19995</name>
</gene>
<evidence type="ECO:0000313" key="1">
    <source>
        <dbReference type="EMBL" id="KIU15237.1"/>
    </source>
</evidence>
<protein>
    <recommendedName>
        <fullName evidence="3">Type VII secretion-associated protein</fullName>
    </recommendedName>
</protein>
<organism evidence="1 2">
    <name type="scientific">Mycolicibacterium llatzerense</name>
    <dbReference type="NCBI Taxonomy" id="280871"/>
    <lineage>
        <taxon>Bacteria</taxon>
        <taxon>Bacillati</taxon>
        <taxon>Actinomycetota</taxon>
        <taxon>Actinomycetes</taxon>
        <taxon>Mycobacteriales</taxon>
        <taxon>Mycobacteriaceae</taxon>
        <taxon>Mycolicibacterium</taxon>
    </lineage>
</organism>
<dbReference type="Proteomes" id="UP000032221">
    <property type="component" value="Unassembled WGS sequence"/>
</dbReference>
<sequence length="379" mass="38943">MTAVVVGPATIIGPGDIDAELVTSALECIDEQLGLLDATVLPAERIWRDAMTAAIGAVPAATVVCPTWWSASRVDRIRAAAHAGGTRVVIQHRTAALRAATGESDCAVVELGEDLVTISGPGAAPFVVRRTDGATAEAVIARTAWGTHAVIDAPIGVPGAAALAAEIRALLQDQGVTAQILSCDDVLDHGDPDNTPAAVGSRSARGRVAIVATAAVAVVGAVGLGLSSRDTPAAVVTAVDPDLTWLVEGRIAVQVPARWPVERTLTGTGSARLQIISPDDRGQIIHLTQSVVAPDQTLDVAARSLRAAATKLPGGVIVDFEDAGVSAGRAAVRYREVRGRRVVEWTVLLDGPVRIAVGCQGASVRAACDTAIRSARRTD</sequence>
<evidence type="ECO:0000313" key="2">
    <source>
        <dbReference type="Proteomes" id="UP000032221"/>
    </source>
</evidence>
<reference evidence="1 2" key="1">
    <citation type="submission" date="2015-01" db="EMBL/GenBank/DDBJ databases">
        <title>Genome sequence of Mycobacterium llatzerense and Mycobacterium immunogenum recovered from brain abscess.</title>
        <authorList>
            <person name="Greninger A.L."/>
            <person name="Langelier C."/>
            <person name="Cunningham G."/>
            <person name="Chiu C.Y."/>
            <person name="Miller S."/>
        </authorList>
    </citation>
    <scope>NUCLEOTIDE SEQUENCE [LARGE SCALE GENOMIC DNA]</scope>
    <source>
        <strain evidence="1 2">CLUC14</strain>
    </source>
</reference>
<accession>A0A0D1LAM1</accession>
<dbReference type="NCBIfam" id="TIGR03931">
    <property type="entry name" value="T7SS_Rv3446c"/>
    <property type="match status" value="1"/>
</dbReference>
<comment type="caution">
    <text evidence="1">The sequence shown here is derived from an EMBL/GenBank/DDBJ whole genome shotgun (WGS) entry which is preliminary data.</text>
</comment>
<dbReference type="RefSeq" id="WP_052506477.1">
    <property type="nucleotide sequence ID" value="NZ_JXST01000030.1"/>
</dbReference>
<proteinExistence type="predicted"/>
<dbReference type="STRING" id="280871.TL10_19995"/>
<dbReference type="EMBL" id="JXST01000030">
    <property type="protein sequence ID" value="KIU15237.1"/>
    <property type="molecule type" value="Genomic_DNA"/>
</dbReference>